<dbReference type="PRINTS" id="PR00344">
    <property type="entry name" value="BCTRLSENSOR"/>
</dbReference>
<dbReference type="PROSITE" id="PS50109">
    <property type="entry name" value="HIS_KIN"/>
    <property type="match status" value="1"/>
</dbReference>
<keyword evidence="4" id="KW-0472">Membrane</keyword>
<dbReference type="InterPro" id="IPR015943">
    <property type="entry name" value="WD40/YVTN_repeat-like_dom_sf"/>
</dbReference>
<dbReference type="RefSeq" id="WP_282335121.1">
    <property type="nucleotide sequence ID" value="NZ_JASBRG010000007.1"/>
</dbReference>
<dbReference type="Pfam" id="PF02518">
    <property type="entry name" value="HATPase_c"/>
    <property type="match status" value="1"/>
</dbReference>
<dbReference type="InterPro" id="IPR011110">
    <property type="entry name" value="Reg_prop"/>
</dbReference>
<dbReference type="Pfam" id="PF07495">
    <property type="entry name" value="Y_Y_Y"/>
    <property type="match status" value="1"/>
</dbReference>
<dbReference type="Pfam" id="PF00512">
    <property type="entry name" value="HisKA"/>
    <property type="match status" value="1"/>
</dbReference>
<dbReference type="SMART" id="SM00388">
    <property type="entry name" value="HisKA"/>
    <property type="match status" value="1"/>
</dbReference>
<keyword evidence="3" id="KW-0597">Phosphoprotein</keyword>
<dbReference type="InterPro" id="IPR003594">
    <property type="entry name" value="HATPase_dom"/>
</dbReference>
<keyword evidence="4" id="KW-0812">Transmembrane</keyword>
<dbReference type="SUPFAM" id="SSF47384">
    <property type="entry name" value="Homodimeric domain of signal transducing histidine kinase"/>
    <property type="match status" value="1"/>
</dbReference>
<sequence>MKIVRAISGVVGLLLLLFTSVAFSQPLLTFKHLTVEDGLSSGSVLSIAQDNRGFIWAGTMDGLNRYDGKRVRIFKSFYRDNFIGASIKISQLCADEHDNLWIGTNNGLYVYNVALDSFRVFYHSPTEKNSLCHNVIKDLFLDSKKNLWVGTEGGINVVANTGNFDFKFTSIPLQTKDSALLDVNSLFENTSGEMFAGTANGLISLSKSSASCSWQIGNNVLQGNTVTAIAEDQFQNLWAGTLASGVFRISRDYKVVNHFARDKNIAAGPVSNFIRKITLDKNGKLWIGTLKGLDIVDPVSLRFETHVHDPGDDRTLNFNSIWDIIQDRQGSMWVATFFGGLNIAEAISTPFKVYQNGAKNTISSNVVNPIIDDGSGNLWVGTEAEGLDFFNRKTNRFTQFRNDETNPASLSSNLVKTLMRDNQNNVWVGMHGGGINVITSSGKKIKEFNSGTKGGPLNSNDVMALLYDGKGRVWAGTEESGVNIIDVATNRVLNFEDIFPNRRLTSKAITCLFRDSKNNIWIGTRQGLSRLQADGSDLTGYLRSNVKGRMLSDYINCIAEDVQGKIWIGTYEGLTFHDPDKKVFGTFTTADGLAGNKVTGILNDDKGNLWISTNKGLSLLDPSRKGWHNFTVEDGLPANVFNYNSYFRDRNGEMFFGTFKGLVEFNPANIQTNSVVPNVSLTGLSVNGKAVSKQDSTGILSANMLETKDIQLKYDQNVLTVDYAILNFIKSSKNRSVYKLEGYDADWQTSSNNSATFNGLPPNRYRLLIRASNNDGVWTKSPTVLTITILPPPWKSWWAYALYVLAFILIASVIIWVISSRTALRRKLKYEHMISVKQQELHQMKMDFYTYISHEIRTPLSLIMGPVEMLQMRNQGKPEDNRLLEMVRTNAERLLKLATELLEVRKIDTGHMKLTIEQHDIVPFVDSVFGKFKEMANKKMIAYHFESSEKSCPVYFDSHYLEIVISNLLSNALKFTPEHGKVWVKVTRRSKEIDIAVHDNGPGIPKENQDRIFSTFYRADNAINKTSGTGIGLAFSKSLIELHGGKLAFRSDDAAHNDQPETCFTITLMLEKEYVPKSMSLNS</sequence>
<accession>A0ABT6REL7</accession>
<keyword evidence="7" id="KW-1185">Reference proteome</keyword>
<comment type="catalytic activity">
    <reaction evidence="1">
        <text>ATP + protein L-histidine = ADP + protein N-phospho-L-histidine.</text>
        <dbReference type="EC" id="2.7.13.3"/>
    </reaction>
</comment>
<dbReference type="EMBL" id="JASBRG010000007">
    <property type="protein sequence ID" value="MDI3321018.1"/>
    <property type="molecule type" value="Genomic_DNA"/>
</dbReference>
<dbReference type="InterPro" id="IPR011123">
    <property type="entry name" value="Y_Y_Y"/>
</dbReference>
<dbReference type="SUPFAM" id="SSF63829">
    <property type="entry name" value="Calcium-dependent phosphotriesterase"/>
    <property type="match status" value="2"/>
</dbReference>
<evidence type="ECO:0000313" key="6">
    <source>
        <dbReference type="EMBL" id="MDI3321018.1"/>
    </source>
</evidence>
<dbReference type="CDD" id="cd00075">
    <property type="entry name" value="HATPase"/>
    <property type="match status" value="1"/>
</dbReference>
<dbReference type="Gene3D" id="2.60.40.10">
    <property type="entry name" value="Immunoglobulins"/>
    <property type="match status" value="1"/>
</dbReference>
<comment type="caution">
    <text evidence="6">The sequence shown here is derived from an EMBL/GenBank/DDBJ whole genome shotgun (WGS) entry which is preliminary data.</text>
</comment>
<evidence type="ECO:0000259" key="5">
    <source>
        <dbReference type="PROSITE" id="PS50109"/>
    </source>
</evidence>
<dbReference type="InterPro" id="IPR005467">
    <property type="entry name" value="His_kinase_dom"/>
</dbReference>
<dbReference type="Gene3D" id="3.30.565.10">
    <property type="entry name" value="Histidine kinase-like ATPase, C-terminal domain"/>
    <property type="match status" value="1"/>
</dbReference>
<keyword evidence="4" id="KW-1133">Transmembrane helix</keyword>
<dbReference type="InterPro" id="IPR013783">
    <property type="entry name" value="Ig-like_fold"/>
</dbReference>
<dbReference type="SUPFAM" id="SSF55874">
    <property type="entry name" value="ATPase domain of HSP90 chaperone/DNA topoisomerase II/histidine kinase"/>
    <property type="match status" value="1"/>
</dbReference>
<evidence type="ECO:0000256" key="2">
    <source>
        <dbReference type="ARBA" id="ARBA00012438"/>
    </source>
</evidence>
<dbReference type="Gene3D" id="2.130.10.10">
    <property type="entry name" value="YVTN repeat-like/Quinoprotein amine dehydrogenase"/>
    <property type="match status" value="2"/>
</dbReference>
<dbReference type="CDD" id="cd00082">
    <property type="entry name" value="HisKA"/>
    <property type="match status" value="1"/>
</dbReference>
<feature type="transmembrane region" description="Helical" evidence="4">
    <location>
        <begin position="797"/>
        <end position="819"/>
    </location>
</feature>
<proteinExistence type="predicted"/>
<dbReference type="Gene3D" id="1.10.287.130">
    <property type="match status" value="1"/>
</dbReference>
<evidence type="ECO:0000256" key="1">
    <source>
        <dbReference type="ARBA" id="ARBA00000085"/>
    </source>
</evidence>
<reference evidence="6 7" key="1">
    <citation type="submission" date="2023-05" db="EMBL/GenBank/DDBJ databases">
        <title>Genome sequence of Pinibacter sp. MAH-24.</title>
        <authorList>
            <person name="Huq M.A."/>
        </authorList>
    </citation>
    <scope>NUCLEOTIDE SEQUENCE [LARGE SCALE GENOMIC DNA]</scope>
    <source>
        <strain evidence="6 7">MAH-24</strain>
    </source>
</reference>
<dbReference type="EC" id="2.7.13.3" evidence="2"/>
<dbReference type="InterPro" id="IPR003661">
    <property type="entry name" value="HisK_dim/P_dom"/>
</dbReference>
<dbReference type="Proteomes" id="UP001226434">
    <property type="component" value="Unassembled WGS sequence"/>
</dbReference>
<dbReference type="InterPro" id="IPR004358">
    <property type="entry name" value="Sig_transdc_His_kin-like_C"/>
</dbReference>
<dbReference type="PANTHER" id="PTHR43547:SF2">
    <property type="entry name" value="HYBRID SIGNAL TRANSDUCTION HISTIDINE KINASE C"/>
    <property type="match status" value="1"/>
</dbReference>
<protein>
    <recommendedName>
        <fullName evidence="2">histidine kinase</fullName>
        <ecNumber evidence="2">2.7.13.3</ecNumber>
    </recommendedName>
</protein>
<evidence type="ECO:0000256" key="4">
    <source>
        <dbReference type="SAM" id="Phobius"/>
    </source>
</evidence>
<feature type="domain" description="Histidine kinase" evidence="5">
    <location>
        <begin position="851"/>
        <end position="1072"/>
    </location>
</feature>
<name>A0ABT6REL7_9BACT</name>
<gene>
    <name evidence="6" type="ORF">QJ048_14595</name>
</gene>
<dbReference type="Pfam" id="PF07494">
    <property type="entry name" value="Reg_prop"/>
    <property type="match status" value="8"/>
</dbReference>
<dbReference type="PANTHER" id="PTHR43547">
    <property type="entry name" value="TWO-COMPONENT HISTIDINE KINASE"/>
    <property type="match status" value="1"/>
</dbReference>
<dbReference type="InterPro" id="IPR036097">
    <property type="entry name" value="HisK_dim/P_sf"/>
</dbReference>
<evidence type="ECO:0000313" key="7">
    <source>
        <dbReference type="Proteomes" id="UP001226434"/>
    </source>
</evidence>
<dbReference type="InterPro" id="IPR036890">
    <property type="entry name" value="HATPase_C_sf"/>
</dbReference>
<evidence type="ECO:0000256" key="3">
    <source>
        <dbReference type="ARBA" id="ARBA00022553"/>
    </source>
</evidence>
<dbReference type="SMART" id="SM00387">
    <property type="entry name" value="HATPase_c"/>
    <property type="match status" value="1"/>
</dbReference>
<organism evidence="6 7">
    <name type="scientific">Pinibacter soli</name>
    <dbReference type="NCBI Taxonomy" id="3044211"/>
    <lineage>
        <taxon>Bacteria</taxon>
        <taxon>Pseudomonadati</taxon>
        <taxon>Bacteroidota</taxon>
        <taxon>Chitinophagia</taxon>
        <taxon>Chitinophagales</taxon>
        <taxon>Chitinophagaceae</taxon>
        <taxon>Pinibacter</taxon>
    </lineage>
</organism>